<dbReference type="GO" id="GO:0005737">
    <property type="term" value="C:cytoplasm"/>
    <property type="evidence" value="ECO:0007669"/>
    <property type="project" value="TreeGrafter"/>
</dbReference>
<evidence type="ECO:0000313" key="2">
    <source>
        <dbReference type="EMBL" id="MBB4080477.1"/>
    </source>
</evidence>
<dbReference type="RefSeq" id="WP_183496714.1">
    <property type="nucleotide sequence ID" value="NZ_JACIFF010000008.1"/>
</dbReference>
<dbReference type="Pfam" id="PF04321">
    <property type="entry name" value="RmlD_sub_bind"/>
    <property type="match status" value="1"/>
</dbReference>
<feature type="domain" description="RmlD-like substrate binding" evidence="1">
    <location>
        <begin position="103"/>
        <end position="189"/>
    </location>
</feature>
<sequence>MTSKKLAVLGAGWLGLPLVGYLIDQGYSLTASYRRREVRNALTAAGADPFLLDLPVDRSVLESFLHQVEVLVVTLPPRGRALGEAAPANYLSTLGPLRGLLSGIHVIFTSSTGVYGGQVQGEVTEETRPLPDTHSGRAVMAAEEWLDDQTDRLTVLRLAGLFGPDRDPTNFFRNAEAISRAEAPVNLVHRDDVLTAIRLVISTGATGIYNLSAVTHPSKGDFYGSLLRAAGCSAKAYLPGGATDKQINSAKIRALGWEPCYDDLTVYSKSNTAG</sequence>
<organism evidence="2 3">
    <name type="scientific">Neolewinella aquimaris</name>
    <dbReference type="NCBI Taxonomy" id="1835722"/>
    <lineage>
        <taxon>Bacteria</taxon>
        <taxon>Pseudomonadati</taxon>
        <taxon>Bacteroidota</taxon>
        <taxon>Saprospiria</taxon>
        <taxon>Saprospirales</taxon>
        <taxon>Lewinellaceae</taxon>
        <taxon>Neolewinella</taxon>
    </lineage>
</organism>
<reference evidence="2 3" key="1">
    <citation type="submission" date="2020-08" db="EMBL/GenBank/DDBJ databases">
        <title>Genomic Encyclopedia of Type Strains, Phase IV (KMG-IV): sequencing the most valuable type-strain genomes for metagenomic binning, comparative biology and taxonomic classification.</title>
        <authorList>
            <person name="Goeker M."/>
        </authorList>
    </citation>
    <scope>NUCLEOTIDE SEQUENCE [LARGE SCALE GENOMIC DNA]</scope>
    <source>
        <strain evidence="2 3">DSM 105137</strain>
    </source>
</reference>
<name>A0A840EAM0_9BACT</name>
<dbReference type="InterPro" id="IPR051783">
    <property type="entry name" value="NAD(P)-dependent_oxidoreduct"/>
</dbReference>
<gene>
    <name evidence="2" type="ORF">GGR28_003111</name>
</gene>
<dbReference type="InterPro" id="IPR029903">
    <property type="entry name" value="RmlD-like-bd"/>
</dbReference>
<comment type="caution">
    <text evidence="2">The sequence shown here is derived from an EMBL/GenBank/DDBJ whole genome shotgun (WGS) entry which is preliminary data.</text>
</comment>
<keyword evidence="3" id="KW-1185">Reference proteome</keyword>
<dbReference type="Proteomes" id="UP000576209">
    <property type="component" value="Unassembled WGS sequence"/>
</dbReference>
<accession>A0A840EAM0</accession>
<dbReference type="PANTHER" id="PTHR48079">
    <property type="entry name" value="PROTEIN YEEZ"/>
    <property type="match status" value="1"/>
</dbReference>
<dbReference type="GO" id="GO:0004029">
    <property type="term" value="F:aldehyde dehydrogenase (NAD+) activity"/>
    <property type="evidence" value="ECO:0007669"/>
    <property type="project" value="TreeGrafter"/>
</dbReference>
<proteinExistence type="predicted"/>
<dbReference type="SUPFAM" id="SSF51735">
    <property type="entry name" value="NAD(P)-binding Rossmann-fold domains"/>
    <property type="match status" value="1"/>
</dbReference>
<protein>
    <submittedName>
        <fullName evidence="2">Nucleoside-diphosphate-sugar epimerase</fullName>
    </submittedName>
</protein>
<evidence type="ECO:0000259" key="1">
    <source>
        <dbReference type="Pfam" id="PF04321"/>
    </source>
</evidence>
<dbReference type="InterPro" id="IPR036291">
    <property type="entry name" value="NAD(P)-bd_dom_sf"/>
</dbReference>
<dbReference type="PANTHER" id="PTHR48079:SF6">
    <property type="entry name" value="NAD(P)-BINDING DOMAIN-CONTAINING PROTEIN-RELATED"/>
    <property type="match status" value="1"/>
</dbReference>
<dbReference type="Gene3D" id="3.40.50.720">
    <property type="entry name" value="NAD(P)-binding Rossmann-like Domain"/>
    <property type="match status" value="1"/>
</dbReference>
<dbReference type="EMBL" id="JACIFF010000008">
    <property type="protein sequence ID" value="MBB4080477.1"/>
    <property type="molecule type" value="Genomic_DNA"/>
</dbReference>
<dbReference type="AlphaFoldDB" id="A0A840EAM0"/>
<evidence type="ECO:0000313" key="3">
    <source>
        <dbReference type="Proteomes" id="UP000576209"/>
    </source>
</evidence>